<reference evidence="3" key="1">
    <citation type="submission" date="2020-02" db="EMBL/GenBank/DDBJ databases">
        <authorList>
            <person name="Meier V. D."/>
        </authorList>
    </citation>
    <scope>NUCLEOTIDE SEQUENCE</scope>
    <source>
        <strain evidence="3">AVDCRST_MAG01</strain>
    </source>
</reference>
<accession>A0A6J4QPA3</accession>
<dbReference type="EMBL" id="CADCUW010000523">
    <property type="protein sequence ID" value="CAA9445463.1"/>
    <property type="molecule type" value="Genomic_DNA"/>
</dbReference>
<dbReference type="AlphaFoldDB" id="A0A6J4QPA3"/>
<gene>
    <name evidence="3" type="ORF">AVDCRST_MAG01-01-4034</name>
</gene>
<dbReference type="Gene3D" id="3.30.720.120">
    <property type="match status" value="1"/>
</dbReference>
<dbReference type="InterPro" id="IPR037523">
    <property type="entry name" value="VOC_core"/>
</dbReference>
<proteinExistence type="predicted"/>
<dbReference type="Pfam" id="PF00903">
    <property type="entry name" value="Glyoxalase"/>
    <property type="match status" value="1"/>
</dbReference>
<dbReference type="SUPFAM" id="SSF54593">
    <property type="entry name" value="Glyoxalase/Bleomycin resistance protein/Dihydroxybiphenyl dioxygenase"/>
    <property type="match status" value="1"/>
</dbReference>
<dbReference type="PANTHER" id="PTHR34109:SF1">
    <property type="entry name" value="VOC DOMAIN-CONTAINING PROTEIN"/>
    <property type="match status" value="1"/>
</dbReference>
<organism evidence="3">
    <name type="scientific">uncultured Rubrobacteraceae bacterium</name>
    <dbReference type="NCBI Taxonomy" id="349277"/>
    <lineage>
        <taxon>Bacteria</taxon>
        <taxon>Bacillati</taxon>
        <taxon>Actinomycetota</taxon>
        <taxon>Rubrobacteria</taxon>
        <taxon>Rubrobacterales</taxon>
        <taxon>Rubrobacteraceae</taxon>
        <taxon>environmental samples</taxon>
    </lineage>
</organism>
<sequence length="137" mass="15049">MSLHRGRTVDRQYKPQGYPSVSAYVVADGAQGVIDFLIESFDARQTRRYDMPNGSIMHAEVLIDDTVVMVADSGGDNPAFPVWLHVYVPDVDASYRRALEAGGLPVDEPKRMEGDPDRRGGVKDPAGNTWWIATQGG</sequence>
<feature type="region of interest" description="Disordered" evidence="1">
    <location>
        <begin position="102"/>
        <end position="128"/>
    </location>
</feature>
<dbReference type="InterPro" id="IPR004360">
    <property type="entry name" value="Glyas_Fos-R_dOase_dom"/>
</dbReference>
<evidence type="ECO:0000259" key="2">
    <source>
        <dbReference type="PROSITE" id="PS51819"/>
    </source>
</evidence>
<dbReference type="PANTHER" id="PTHR34109">
    <property type="entry name" value="BNAUNNG04460D PROTEIN-RELATED"/>
    <property type="match status" value="1"/>
</dbReference>
<feature type="domain" description="VOC" evidence="2">
    <location>
        <begin position="17"/>
        <end position="135"/>
    </location>
</feature>
<protein>
    <recommendedName>
        <fullName evidence="2">VOC domain-containing protein</fullName>
    </recommendedName>
</protein>
<dbReference type="CDD" id="cd07246">
    <property type="entry name" value="VOC_like"/>
    <property type="match status" value="1"/>
</dbReference>
<feature type="compositionally biased region" description="Basic and acidic residues" evidence="1">
    <location>
        <begin position="107"/>
        <end position="122"/>
    </location>
</feature>
<name>A0A6J4QPA3_9ACTN</name>
<dbReference type="PROSITE" id="PS51819">
    <property type="entry name" value="VOC"/>
    <property type="match status" value="1"/>
</dbReference>
<dbReference type="Gene3D" id="3.30.720.110">
    <property type="match status" value="1"/>
</dbReference>
<evidence type="ECO:0000313" key="3">
    <source>
        <dbReference type="EMBL" id="CAA9445463.1"/>
    </source>
</evidence>
<dbReference type="InterPro" id="IPR029068">
    <property type="entry name" value="Glyas_Bleomycin-R_OHBP_Dase"/>
</dbReference>
<evidence type="ECO:0000256" key="1">
    <source>
        <dbReference type="SAM" id="MobiDB-lite"/>
    </source>
</evidence>